<name>A0A2K3P693_TRIPR</name>
<dbReference type="Proteomes" id="UP000236291">
    <property type="component" value="Unassembled WGS sequence"/>
</dbReference>
<comment type="caution">
    <text evidence="1">The sequence shown here is derived from an EMBL/GenBank/DDBJ whole genome shotgun (WGS) entry which is preliminary data.</text>
</comment>
<proteinExistence type="predicted"/>
<evidence type="ECO:0000313" key="2">
    <source>
        <dbReference type="Proteomes" id="UP000236291"/>
    </source>
</evidence>
<feature type="non-terminal residue" evidence="1">
    <location>
        <position position="41"/>
    </location>
</feature>
<reference evidence="1 2" key="2">
    <citation type="journal article" date="2017" name="Front. Plant Sci.">
        <title>Gene Classification and Mining of Molecular Markers Useful in Red Clover (Trifolium pratense) Breeding.</title>
        <authorList>
            <person name="Istvanek J."/>
            <person name="Dluhosova J."/>
            <person name="Dluhos P."/>
            <person name="Patkova L."/>
            <person name="Nedelnik J."/>
            <person name="Repkova J."/>
        </authorList>
    </citation>
    <scope>NUCLEOTIDE SEQUENCE [LARGE SCALE GENOMIC DNA]</scope>
    <source>
        <strain evidence="2">cv. Tatra</strain>
        <tissue evidence="1">Young leaves</tissue>
    </source>
</reference>
<accession>A0A2K3P693</accession>
<gene>
    <name evidence="1" type="ORF">L195_g007390</name>
</gene>
<dbReference type="EMBL" id="ASHM01004084">
    <property type="protein sequence ID" value="PNY10801.1"/>
    <property type="molecule type" value="Genomic_DNA"/>
</dbReference>
<dbReference type="AlphaFoldDB" id="A0A2K3P693"/>
<organism evidence="1 2">
    <name type="scientific">Trifolium pratense</name>
    <name type="common">Red clover</name>
    <dbReference type="NCBI Taxonomy" id="57577"/>
    <lineage>
        <taxon>Eukaryota</taxon>
        <taxon>Viridiplantae</taxon>
        <taxon>Streptophyta</taxon>
        <taxon>Embryophyta</taxon>
        <taxon>Tracheophyta</taxon>
        <taxon>Spermatophyta</taxon>
        <taxon>Magnoliopsida</taxon>
        <taxon>eudicotyledons</taxon>
        <taxon>Gunneridae</taxon>
        <taxon>Pentapetalae</taxon>
        <taxon>rosids</taxon>
        <taxon>fabids</taxon>
        <taxon>Fabales</taxon>
        <taxon>Fabaceae</taxon>
        <taxon>Papilionoideae</taxon>
        <taxon>50 kb inversion clade</taxon>
        <taxon>NPAAA clade</taxon>
        <taxon>Hologalegina</taxon>
        <taxon>IRL clade</taxon>
        <taxon>Trifolieae</taxon>
        <taxon>Trifolium</taxon>
    </lineage>
</organism>
<protein>
    <submittedName>
        <fullName evidence="1">Uncharacterized protein</fullName>
    </submittedName>
</protein>
<evidence type="ECO:0000313" key="1">
    <source>
        <dbReference type="EMBL" id="PNY10801.1"/>
    </source>
</evidence>
<reference evidence="1 2" key="1">
    <citation type="journal article" date="2014" name="Am. J. Bot.">
        <title>Genome assembly and annotation for red clover (Trifolium pratense; Fabaceae).</title>
        <authorList>
            <person name="Istvanek J."/>
            <person name="Jaros M."/>
            <person name="Krenek A."/>
            <person name="Repkova J."/>
        </authorList>
    </citation>
    <scope>NUCLEOTIDE SEQUENCE [LARGE SCALE GENOMIC DNA]</scope>
    <source>
        <strain evidence="2">cv. Tatra</strain>
        <tissue evidence="1">Young leaves</tissue>
    </source>
</reference>
<sequence length="41" mass="4676">MRRLWFLKSVTFTGLPKRLVVVAAAEYADKQVDADPTEPQQ</sequence>